<keyword evidence="4" id="KW-1185">Reference proteome</keyword>
<keyword evidence="1" id="KW-0472">Membrane</keyword>
<reference evidence="3 4" key="1">
    <citation type="submission" date="2007-05" db="EMBL/GenBank/DDBJ databases">
        <title>Complete sequence of Geobacter uraniireducens Rf4.</title>
        <authorList>
            <consortium name="US DOE Joint Genome Institute"/>
            <person name="Copeland A."/>
            <person name="Lucas S."/>
            <person name="Lapidus A."/>
            <person name="Barry K."/>
            <person name="Detter J.C."/>
            <person name="Glavina del Rio T."/>
            <person name="Hammon N."/>
            <person name="Israni S."/>
            <person name="Dalin E."/>
            <person name="Tice H."/>
            <person name="Pitluck S."/>
            <person name="Chertkov O."/>
            <person name="Brettin T."/>
            <person name="Bruce D."/>
            <person name="Han C."/>
            <person name="Schmutz J."/>
            <person name="Larimer F."/>
            <person name="Land M."/>
            <person name="Hauser L."/>
            <person name="Kyrpides N."/>
            <person name="Mikhailova N."/>
            <person name="Shelobolina E."/>
            <person name="Aklujkar M."/>
            <person name="Lovley D."/>
            <person name="Richardson P."/>
        </authorList>
    </citation>
    <scope>NUCLEOTIDE SEQUENCE [LARGE SCALE GENOMIC DNA]</scope>
    <source>
        <strain evidence="3 4">Rf4</strain>
    </source>
</reference>
<keyword evidence="1" id="KW-1133">Transmembrane helix</keyword>
<dbReference type="InterPro" id="IPR001763">
    <property type="entry name" value="Rhodanese-like_dom"/>
</dbReference>
<name>A5G8F0_GEOUR</name>
<dbReference type="EMBL" id="CP000698">
    <property type="protein sequence ID" value="ABQ28068.1"/>
    <property type="molecule type" value="Genomic_DNA"/>
</dbReference>
<dbReference type="AlphaFoldDB" id="A5G8F0"/>
<feature type="transmembrane region" description="Helical" evidence="1">
    <location>
        <begin position="9"/>
        <end position="27"/>
    </location>
</feature>
<dbReference type="CDD" id="cd00158">
    <property type="entry name" value="RHOD"/>
    <property type="match status" value="1"/>
</dbReference>
<dbReference type="PROSITE" id="PS50206">
    <property type="entry name" value="RHODANESE_3"/>
    <property type="match status" value="1"/>
</dbReference>
<feature type="domain" description="Rhodanese" evidence="2">
    <location>
        <begin position="70"/>
        <end position="164"/>
    </location>
</feature>
<evidence type="ECO:0000313" key="3">
    <source>
        <dbReference type="EMBL" id="ABQ28068.1"/>
    </source>
</evidence>
<dbReference type="Proteomes" id="UP000006695">
    <property type="component" value="Chromosome"/>
</dbReference>
<dbReference type="RefSeq" id="WP_011940708.1">
    <property type="nucleotide sequence ID" value="NC_009483.1"/>
</dbReference>
<evidence type="ECO:0000256" key="1">
    <source>
        <dbReference type="SAM" id="Phobius"/>
    </source>
</evidence>
<evidence type="ECO:0000313" key="4">
    <source>
        <dbReference type="Proteomes" id="UP000006695"/>
    </source>
</evidence>
<dbReference type="PANTHER" id="PTHR43031:SF18">
    <property type="entry name" value="RHODANESE-RELATED SULFURTRANSFERASES"/>
    <property type="match status" value="1"/>
</dbReference>
<dbReference type="InterPro" id="IPR050229">
    <property type="entry name" value="GlpE_sulfurtransferase"/>
</dbReference>
<keyword evidence="1" id="KW-0812">Transmembrane</keyword>
<dbReference type="OrthoDB" id="9789348at2"/>
<protein>
    <submittedName>
        <fullName evidence="3">Rhodanese domain protein</fullName>
    </submittedName>
</protein>
<dbReference type="Pfam" id="PF00581">
    <property type="entry name" value="Rhodanese"/>
    <property type="match status" value="1"/>
</dbReference>
<dbReference type="HOGENOM" id="CLU_089574_8_0_7"/>
<dbReference type="PANTHER" id="PTHR43031">
    <property type="entry name" value="FAD-DEPENDENT OXIDOREDUCTASE"/>
    <property type="match status" value="1"/>
</dbReference>
<sequence length="167" mass="17995">MIANQKPHILVEMAMIFLLAAAAGIGWNHKLLADAWSGKAVQPKQEAVPASPQGTTPLPLGLMQVKEIYDHKEGTFVDARDTETYAAGHIKGALSLPPGDADGGLTVLNSRVKPETTIVVYCNGFDCHDSMDLGNRLLKAGYRKVYVFLGGYPEWRDAGYPTDGGKP</sequence>
<accession>A5G8F0</accession>
<dbReference type="SUPFAM" id="SSF52821">
    <property type="entry name" value="Rhodanese/Cell cycle control phosphatase"/>
    <property type="match status" value="1"/>
</dbReference>
<gene>
    <name evidence="3" type="ordered locus">Gura_3920</name>
</gene>
<dbReference type="SMART" id="SM00450">
    <property type="entry name" value="RHOD"/>
    <property type="match status" value="1"/>
</dbReference>
<dbReference type="Gene3D" id="3.40.250.10">
    <property type="entry name" value="Rhodanese-like domain"/>
    <property type="match status" value="1"/>
</dbReference>
<organism evidence="3 4">
    <name type="scientific">Geotalea uraniireducens (strain Rf4)</name>
    <name type="common">Geobacter uraniireducens</name>
    <dbReference type="NCBI Taxonomy" id="351605"/>
    <lineage>
        <taxon>Bacteria</taxon>
        <taxon>Pseudomonadati</taxon>
        <taxon>Thermodesulfobacteriota</taxon>
        <taxon>Desulfuromonadia</taxon>
        <taxon>Geobacterales</taxon>
        <taxon>Geobacteraceae</taxon>
        <taxon>Geotalea</taxon>
    </lineage>
</organism>
<dbReference type="KEGG" id="gur:Gura_3920"/>
<dbReference type="InterPro" id="IPR036873">
    <property type="entry name" value="Rhodanese-like_dom_sf"/>
</dbReference>
<dbReference type="STRING" id="351605.Gura_3920"/>
<proteinExistence type="predicted"/>
<evidence type="ECO:0000259" key="2">
    <source>
        <dbReference type="PROSITE" id="PS50206"/>
    </source>
</evidence>